<feature type="domain" description="O-antigen ligase-related" evidence="6">
    <location>
        <begin position="209"/>
        <end position="353"/>
    </location>
</feature>
<feature type="transmembrane region" description="Helical" evidence="5">
    <location>
        <begin position="453"/>
        <end position="473"/>
    </location>
</feature>
<evidence type="ECO:0000313" key="9">
    <source>
        <dbReference type="EMBL" id="MCK9689607.1"/>
    </source>
</evidence>
<dbReference type="Pfam" id="PF04932">
    <property type="entry name" value="Wzy_C"/>
    <property type="match status" value="1"/>
</dbReference>
<feature type="transmembrane region" description="Helical" evidence="5">
    <location>
        <begin position="345"/>
        <end position="365"/>
    </location>
</feature>
<feature type="domain" description="Protein glycosylation ligase" evidence="8">
    <location>
        <begin position="170"/>
        <end position="192"/>
    </location>
</feature>
<comment type="caution">
    <text evidence="9">The sequence shown here is derived from an EMBL/GenBank/DDBJ whole genome shotgun (WGS) entry which is preliminary data.</text>
</comment>
<dbReference type="PANTHER" id="PTHR37422">
    <property type="entry name" value="TEICHURONIC ACID BIOSYNTHESIS PROTEIN TUAE"/>
    <property type="match status" value="1"/>
</dbReference>
<feature type="transmembrane region" description="Helical" evidence="5">
    <location>
        <begin position="128"/>
        <end position="152"/>
    </location>
</feature>
<evidence type="ECO:0000256" key="1">
    <source>
        <dbReference type="ARBA" id="ARBA00004141"/>
    </source>
</evidence>
<evidence type="ECO:0000256" key="3">
    <source>
        <dbReference type="ARBA" id="ARBA00022989"/>
    </source>
</evidence>
<dbReference type="InterPro" id="IPR007016">
    <property type="entry name" value="O-antigen_ligase-rel_domated"/>
</dbReference>
<feature type="transmembrane region" description="Helical" evidence="5">
    <location>
        <begin position="12"/>
        <end position="30"/>
    </location>
</feature>
<accession>A0A9X1YPD9</accession>
<organism evidence="9 10">
    <name type="scientific">Scleromatobacter humisilvae</name>
    <dbReference type="NCBI Taxonomy" id="2897159"/>
    <lineage>
        <taxon>Bacteria</taxon>
        <taxon>Pseudomonadati</taxon>
        <taxon>Pseudomonadota</taxon>
        <taxon>Betaproteobacteria</taxon>
        <taxon>Burkholderiales</taxon>
        <taxon>Sphaerotilaceae</taxon>
        <taxon>Scleromatobacter</taxon>
    </lineage>
</organism>
<evidence type="ECO:0000256" key="2">
    <source>
        <dbReference type="ARBA" id="ARBA00022692"/>
    </source>
</evidence>
<evidence type="ECO:0000259" key="6">
    <source>
        <dbReference type="Pfam" id="PF04932"/>
    </source>
</evidence>
<feature type="transmembrane region" description="Helical" evidence="5">
    <location>
        <begin position="400"/>
        <end position="417"/>
    </location>
</feature>
<keyword evidence="3 5" id="KW-1133">Transmembrane helix</keyword>
<dbReference type="Proteomes" id="UP001139353">
    <property type="component" value="Unassembled WGS sequence"/>
</dbReference>
<gene>
    <name evidence="9" type="ORF">LPC04_28140</name>
</gene>
<dbReference type="InterPro" id="IPR031726">
    <property type="entry name" value="PglL_A"/>
</dbReference>
<feature type="transmembrane region" description="Helical" evidence="5">
    <location>
        <begin position="36"/>
        <end position="55"/>
    </location>
</feature>
<evidence type="ECO:0000259" key="7">
    <source>
        <dbReference type="Pfam" id="PF11846"/>
    </source>
</evidence>
<dbReference type="Pfam" id="PF15864">
    <property type="entry name" value="PglL_A"/>
    <property type="match status" value="1"/>
</dbReference>
<evidence type="ECO:0000313" key="10">
    <source>
        <dbReference type="Proteomes" id="UP001139353"/>
    </source>
</evidence>
<evidence type="ECO:0000256" key="4">
    <source>
        <dbReference type="ARBA" id="ARBA00023136"/>
    </source>
</evidence>
<dbReference type="EMBL" id="JAJLJH010000016">
    <property type="protein sequence ID" value="MCK9689607.1"/>
    <property type="molecule type" value="Genomic_DNA"/>
</dbReference>
<keyword evidence="10" id="KW-1185">Reference proteome</keyword>
<feature type="transmembrane region" description="Helical" evidence="5">
    <location>
        <begin position="95"/>
        <end position="116"/>
    </location>
</feature>
<keyword evidence="2 5" id="KW-0812">Transmembrane</keyword>
<feature type="domain" description="Virulence factor membrane-bound polymerase C-terminal" evidence="7">
    <location>
        <begin position="381"/>
        <end position="560"/>
    </location>
</feature>
<dbReference type="InterPro" id="IPR051533">
    <property type="entry name" value="WaaL-like"/>
</dbReference>
<reference evidence="9" key="1">
    <citation type="submission" date="2021-11" db="EMBL/GenBank/DDBJ databases">
        <title>BS-T2-15 a new species belonging to the Comamonadaceae family isolated from the soil of a French oak forest.</title>
        <authorList>
            <person name="Mieszkin S."/>
            <person name="Alain K."/>
        </authorList>
    </citation>
    <scope>NUCLEOTIDE SEQUENCE</scope>
    <source>
        <strain evidence="9">BS-T2-15</strain>
    </source>
</reference>
<name>A0A9X1YPD9_9BURK</name>
<feature type="transmembrane region" description="Helical" evidence="5">
    <location>
        <begin position="179"/>
        <end position="196"/>
    </location>
</feature>
<dbReference type="RefSeq" id="WP_275685657.1">
    <property type="nucleotide sequence ID" value="NZ_JAJLJH010000016.1"/>
</dbReference>
<keyword evidence="4 5" id="KW-0472">Membrane</keyword>
<feature type="transmembrane region" description="Helical" evidence="5">
    <location>
        <begin position="203"/>
        <end position="219"/>
    </location>
</feature>
<comment type="subcellular location">
    <subcellularLocation>
        <location evidence="1">Membrane</location>
        <topology evidence="1">Multi-pass membrane protein</topology>
    </subcellularLocation>
</comment>
<dbReference type="PANTHER" id="PTHR37422:SF13">
    <property type="entry name" value="LIPOPOLYSACCHARIDE BIOSYNTHESIS PROTEIN PA4999-RELATED"/>
    <property type="match status" value="1"/>
</dbReference>
<feature type="transmembrane region" description="Helical" evidence="5">
    <location>
        <begin position="67"/>
        <end position="89"/>
    </location>
</feature>
<sequence>MTSQTFPGDRADVRIFAYALALILPPMLAYNRTPSATQLNELVCVFGWGLCLLAANRIPHGPVRRGATLWLALALAILCVAIIASWTVGSLPTSLALPPALMLVAASFVATLGARVAQGGDEDGLQAFAPFAIGMVAVGSLSALVSVIQVYIPRLADGTLIAQSGIPGRAVGNLRQPNHLASLLVWSVIALVPLVEWRRISRWFGLAIGVLMMAAVVLSGSRTGLYGGTLVLVVWGAVDTRLSRGTRIALVSSILFPVGIHAWQWLSEHLSFVPHAVGTATRVGDGDSSHFAIWRNTIELIRQQPLLGVGWGEFNFAWTLTPFPHRPTAFFDHTHDLPLQLIVELGLPLGLLVLGLLVWALWQGLSRALATQGEAGHGARAAWVMVVMIAIHSLDEYPLWYAYFLLPAAWAWGFTLGSGPAPKPAGEPTLSGVVGGRPIDPGKLVRLSSEGSGLRWFGVAMMLVALISTWDYWRVSMIFVDDAGLAPLPDRIVAGQSSPFFAHHADYADATTADPPSKALGAFERSTHSLLDSRLMMAWADALAESGQTERARYLVARLKEFDKAETEEFFAPCVDVTLPVKPFQCQPEPSGLTWRDFR</sequence>
<evidence type="ECO:0000256" key="5">
    <source>
        <dbReference type="SAM" id="Phobius"/>
    </source>
</evidence>
<dbReference type="AlphaFoldDB" id="A0A9X1YPD9"/>
<dbReference type="Pfam" id="PF11846">
    <property type="entry name" value="Wzy_C_2"/>
    <property type="match status" value="1"/>
</dbReference>
<evidence type="ECO:0000259" key="8">
    <source>
        <dbReference type="Pfam" id="PF15864"/>
    </source>
</evidence>
<dbReference type="InterPro" id="IPR021797">
    <property type="entry name" value="Wzy_C_2"/>
</dbReference>
<proteinExistence type="predicted"/>
<protein>
    <submittedName>
        <fullName evidence="9">Wzy polymerase domain-containing protein</fullName>
    </submittedName>
</protein>
<dbReference type="GO" id="GO:0016020">
    <property type="term" value="C:membrane"/>
    <property type="evidence" value="ECO:0007669"/>
    <property type="project" value="UniProtKB-SubCell"/>
</dbReference>